<organism evidence="4 5">
    <name type="scientific">Thermophilibacter provencensis</name>
    <dbReference type="NCBI Taxonomy" id="1852386"/>
    <lineage>
        <taxon>Bacteria</taxon>
        <taxon>Bacillati</taxon>
        <taxon>Actinomycetota</taxon>
        <taxon>Coriobacteriia</taxon>
        <taxon>Coriobacteriales</taxon>
        <taxon>Atopobiaceae</taxon>
        <taxon>Thermophilibacter</taxon>
    </lineage>
</organism>
<name>A0ABT7V1I0_9ACTN</name>
<dbReference type="Pfam" id="PF18885">
    <property type="entry name" value="DUF5648"/>
    <property type="match status" value="1"/>
</dbReference>
<dbReference type="InterPro" id="IPR045155">
    <property type="entry name" value="Beta-lactam_cat"/>
</dbReference>
<feature type="domain" description="Beta-lactamase class A catalytic" evidence="2">
    <location>
        <begin position="258"/>
        <end position="392"/>
    </location>
</feature>
<keyword evidence="1" id="KW-0732">Signal</keyword>
<dbReference type="SUPFAM" id="SSF56601">
    <property type="entry name" value="beta-lactamase/transpeptidase-like"/>
    <property type="match status" value="1"/>
</dbReference>
<dbReference type="RefSeq" id="WP_289510566.1">
    <property type="nucleotide sequence ID" value="NZ_JAUDEA010000002.1"/>
</dbReference>
<dbReference type="GO" id="GO:0016787">
    <property type="term" value="F:hydrolase activity"/>
    <property type="evidence" value="ECO:0007669"/>
    <property type="project" value="UniProtKB-KW"/>
</dbReference>
<evidence type="ECO:0000259" key="3">
    <source>
        <dbReference type="Pfam" id="PF18885"/>
    </source>
</evidence>
<dbReference type="Pfam" id="PF13354">
    <property type="entry name" value="Beta-lactamase2"/>
    <property type="match status" value="1"/>
</dbReference>
<keyword evidence="4" id="KW-0378">Hydrolase</keyword>
<reference evidence="4" key="1">
    <citation type="submission" date="2023-06" db="EMBL/GenBank/DDBJ databases">
        <title>Identification and characterization of horizontal gene transfer across gut microbiota members of farm animals based on homology search.</title>
        <authorList>
            <person name="Schwarzerova J."/>
            <person name="Nykrynova M."/>
            <person name="Jureckova K."/>
            <person name="Cejkova D."/>
            <person name="Rychlik I."/>
        </authorList>
    </citation>
    <scope>NUCLEOTIDE SEQUENCE</scope>
    <source>
        <strain evidence="4">153_Feed</strain>
    </source>
</reference>
<dbReference type="InterPro" id="IPR012338">
    <property type="entry name" value="Beta-lactam/transpept-like"/>
</dbReference>
<evidence type="ECO:0000313" key="5">
    <source>
        <dbReference type="Proteomes" id="UP001529256"/>
    </source>
</evidence>
<feature type="chain" id="PRO_5047374006" evidence="1">
    <location>
        <begin position="32"/>
        <end position="431"/>
    </location>
</feature>
<keyword evidence="5" id="KW-1185">Reference proteome</keyword>
<proteinExistence type="predicted"/>
<evidence type="ECO:0000256" key="1">
    <source>
        <dbReference type="SAM" id="SignalP"/>
    </source>
</evidence>
<dbReference type="Proteomes" id="UP001529256">
    <property type="component" value="Unassembled WGS sequence"/>
</dbReference>
<gene>
    <name evidence="4" type="ORF">QUW25_02015</name>
</gene>
<dbReference type="Gene3D" id="3.40.710.10">
    <property type="entry name" value="DD-peptidase/beta-lactamase superfamily"/>
    <property type="match status" value="1"/>
</dbReference>
<comment type="caution">
    <text evidence="4">The sequence shown here is derived from an EMBL/GenBank/DDBJ whole genome shotgun (WGS) entry which is preliminary data.</text>
</comment>
<evidence type="ECO:0000259" key="2">
    <source>
        <dbReference type="Pfam" id="PF13354"/>
    </source>
</evidence>
<protein>
    <submittedName>
        <fullName evidence="4">Serine hydrolase</fullName>
    </submittedName>
</protein>
<feature type="signal peptide" evidence="1">
    <location>
        <begin position="1"/>
        <end position="31"/>
    </location>
</feature>
<sequence>MRANRHQSQALLATAALALVLTFLAPVTARAADAQSMWRLYNPYTGEHLYTASTSERNALAEIGWQPEGVGWIAPTSSQTPVYRLFNPYVDDHHYTTSVDECVALVDAGWRDEGICWYSDDAKTVEVKRQFNPYEQRGTHNYTYSQDEANALVSRGWHDEGAAWYAVARGDVTVTTSSGITVGGPEGFTGSAEFQRVEQAISSVRAAGRDIGVVMYDLHSGRSLSYNANKSFYSASTAKALYCAMILENYGSAGANTRLVEASLVDSDNASYGRLVDIYGRPQFDRWLAANGAPSAYHPSAALDYLYISAGETANAWEHIWNWWLSGGAGSSEFAGYMRRTHHSAMGGLLRKRYEAWCKPGWYPDSPVGINATNDVGIVFSDCEPYVLVVMTNYGNNFQPLFPIIDSLNACHGALCGGSTESLLTGYETRS</sequence>
<accession>A0ABT7V1I0</accession>
<dbReference type="InterPro" id="IPR043708">
    <property type="entry name" value="DUF5648"/>
</dbReference>
<reference evidence="4" key="2">
    <citation type="submission" date="2023-06" db="EMBL/GenBank/DDBJ databases">
        <authorList>
            <person name="Zeman M."/>
            <person name="Kubasova T."/>
            <person name="Jahodarova E."/>
            <person name="Nykrynova M."/>
            <person name="Rychlik I."/>
        </authorList>
    </citation>
    <scope>NUCLEOTIDE SEQUENCE</scope>
    <source>
        <strain evidence="4">153_Feed</strain>
    </source>
</reference>
<dbReference type="EMBL" id="JAUDEA010000002">
    <property type="protein sequence ID" value="MDM8270467.1"/>
    <property type="molecule type" value="Genomic_DNA"/>
</dbReference>
<feature type="domain" description="DUF5648" evidence="3">
    <location>
        <begin position="37"/>
        <end position="167"/>
    </location>
</feature>
<evidence type="ECO:0000313" key="4">
    <source>
        <dbReference type="EMBL" id="MDM8270467.1"/>
    </source>
</evidence>